<sequence>MRHDIEVYVNNMVIKLTMAKENCKETPTQVELGKFLEFMLIKRGIEANLKKCQAIINMRSLRNVKEVQQLAEGSRLCCISYLGQLKPPYLFFTA</sequence>
<keyword evidence="2" id="KW-1185">Reference proteome</keyword>
<evidence type="ECO:0000313" key="2">
    <source>
        <dbReference type="Proteomes" id="UP000257109"/>
    </source>
</evidence>
<reference evidence="1" key="1">
    <citation type="submission" date="2018-05" db="EMBL/GenBank/DDBJ databases">
        <title>Draft genome of Mucuna pruriens seed.</title>
        <authorList>
            <person name="Nnadi N.E."/>
            <person name="Vos R."/>
            <person name="Hasami M.H."/>
            <person name="Devisetty U.K."/>
            <person name="Aguiy J.C."/>
        </authorList>
    </citation>
    <scope>NUCLEOTIDE SEQUENCE [LARGE SCALE GENOMIC DNA]</scope>
    <source>
        <strain evidence="1">JCA_2017</strain>
    </source>
</reference>
<dbReference type="Proteomes" id="UP000257109">
    <property type="component" value="Unassembled WGS sequence"/>
</dbReference>
<evidence type="ECO:0008006" key="3">
    <source>
        <dbReference type="Google" id="ProtNLM"/>
    </source>
</evidence>
<dbReference type="EMBL" id="QJKJ01012464">
    <property type="protein sequence ID" value="RDX68584.1"/>
    <property type="molecule type" value="Genomic_DNA"/>
</dbReference>
<dbReference type="OrthoDB" id="101614at2759"/>
<name>A0A371ERD5_MUCPR</name>
<protein>
    <recommendedName>
        <fullName evidence="3">Reverse transcriptase domain-containing protein</fullName>
    </recommendedName>
</protein>
<organism evidence="1 2">
    <name type="scientific">Mucuna pruriens</name>
    <name type="common">Velvet bean</name>
    <name type="synonym">Dolichos pruriens</name>
    <dbReference type="NCBI Taxonomy" id="157652"/>
    <lineage>
        <taxon>Eukaryota</taxon>
        <taxon>Viridiplantae</taxon>
        <taxon>Streptophyta</taxon>
        <taxon>Embryophyta</taxon>
        <taxon>Tracheophyta</taxon>
        <taxon>Spermatophyta</taxon>
        <taxon>Magnoliopsida</taxon>
        <taxon>eudicotyledons</taxon>
        <taxon>Gunneridae</taxon>
        <taxon>Pentapetalae</taxon>
        <taxon>rosids</taxon>
        <taxon>fabids</taxon>
        <taxon>Fabales</taxon>
        <taxon>Fabaceae</taxon>
        <taxon>Papilionoideae</taxon>
        <taxon>50 kb inversion clade</taxon>
        <taxon>NPAAA clade</taxon>
        <taxon>indigoferoid/millettioid clade</taxon>
        <taxon>Phaseoleae</taxon>
        <taxon>Mucuna</taxon>
    </lineage>
</organism>
<dbReference type="AlphaFoldDB" id="A0A371ERD5"/>
<evidence type="ECO:0000313" key="1">
    <source>
        <dbReference type="EMBL" id="RDX68584.1"/>
    </source>
</evidence>
<gene>
    <name evidence="1" type="ORF">CR513_52407</name>
</gene>
<accession>A0A371ERD5</accession>
<proteinExistence type="predicted"/>
<feature type="non-terminal residue" evidence="1">
    <location>
        <position position="1"/>
    </location>
</feature>
<comment type="caution">
    <text evidence="1">The sequence shown here is derived from an EMBL/GenBank/DDBJ whole genome shotgun (WGS) entry which is preliminary data.</text>
</comment>